<dbReference type="EMBL" id="ML119660">
    <property type="protein sequence ID" value="RPA84268.1"/>
    <property type="molecule type" value="Genomic_DNA"/>
</dbReference>
<accession>A0A3N4IHV1</accession>
<sequence length="135" mass="14793">MTVNPITSPQCLPAFESRSSSVSTILTEMHARRRFADQGTGIHKQERFHLTFGASFGLQAPRSHLSRFETPMCGDSLLYLLSVSLVLLLTFERSCFLAQPSQKSGHGNKGADFCSFRKGTDCLSMLATLSPTCST</sequence>
<evidence type="ECO:0000313" key="2">
    <source>
        <dbReference type="Proteomes" id="UP000275078"/>
    </source>
</evidence>
<gene>
    <name evidence="1" type="ORF">BJ508DRAFT_43569</name>
</gene>
<keyword evidence="2" id="KW-1185">Reference proteome</keyword>
<protein>
    <submittedName>
        <fullName evidence="1">Uncharacterized protein</fullName>
    </submittedName>
</protein>
<organism evidence="1 2">
    <name type="scientific">Ascobolus immersus RN42</name>
    <dbReference type="NCBI Taxonomy" id="1160509"/>
    <lineage>
        <taxon>Eukaryota</taxon>
        <taxon>Fungi</taxon>
        <taxon>Dikarya</taxon>
        <taxon>Ascomycota</taxon>
        <taxon>Pezizomycotina</taxon>
        <taxon>Pezizomycetes</taxon>
        <taxon>Pezizales</taxon>
        <taxon>Ascobolaceae</taxon>
        <taxon>Ascobolus</taxon>
    </lineage>
</organism>
<dbReference type="Proteomes" id="UP000275078">
    <property type="component" value="Unassembled WGS sequence"/>
</dbReference>
<reference evidence="1 2" key="1">
    <citation type="journal article" date="2018" name="Nat. Ecol. Evol.">
        <title>Pezizomycetes genomes reveal the molecular basis of ectomycorrhizal truffle lifestyle.</title>
        <authorList>
            <person name="Murat C."/>
            <person name="Payen T."/>
            <person name="Noel B."/>
            <person name="Kuo A."/>
            <person name="Morin E."/>
            <person name="Chen J."/>
            <person name="Kohler A."/>
            <person name="Krizsan K."/>
            <person name="Balestrini R."/>
            <person name="Da Silva C."/>
            <person name="Montanini B."/>
            <person name="Hainaut M."/>
            <person name="Levati E."/>
            <person name="Barry K.W."/>
            <person name="Belfiori B."/>
            <person name="Cichocki N."/>
            <person name="Clum A."/>
            <person name="Dockter R.B."/>
            <person name="Fauchery L."/>
            <person name="Guy J."/>
            <person name="Iotti M."/>
            <person name="Le Tacon F."/>
            <person name="Lindquist E.A."/>
            <person name="Lipzen A."/>
            <person name="Malagnac F."/>
            <person name="Mello A."/>
            <person name="Molinier V."/>
            <person name="Miyauchi S."/>
            <person name="Poulain J."/>
            <person name="Riccioni C."/>
            <person name="Rubini A."/>
            <person name="Sitrit Y."/>
            <person name="Splivallo R."/>
            <person name="Traeger S."/>
            <person name="Wang M."/>
            <person name="Zifcakova L."/>
            <person name="Wipf D."/>
            <person name="Zambonelli A."/>
            <person name="Paolocci F."/>
            <person name="Nowrousian M."/>
            <person name="Ottonello S."/>
            <person name="Baldrian P."/>
            <person name="Spatafora J.W."/>
            <person name="Henrissat B."/>
            <person name="Nagy L.G."/>
            <person name="Aury J.M."/>
            <person name="Wincker P."/>
            <person name="Grigoriev I.V."/>
            <person name="Bonfante P."/>
            <person name="Martin F.M."/>
        </authorList>
    </citation>
    <scope>NUCLEOTIDE SEQUENCE [LARGE SCALE GENOMIC DNA]</scope>
    <source>
        <strain evidence="1 2">RN42</strain>
    </source>
</reference>
<name>A0A3N4IHV1_ASCIM</name>
<dbReference type="AlphaFoldDB" id="A0A3N4IHV1"/>
<evidence type="ECO:0000313" key="1">
    <source>
        <dbReference type="EMBL" id="RPA84268.1"/>
    </source>
</evidence>
<proteinExistence type="predicted"/>